<dbReference type="GO" id="GO:0016740">
    <property type="term" value="F:transferase activity"/>
    <property type="evidence" value="ECO:0007669"/>
    <property type="project" value="UniProtKB-KW"/>
</dbReference>
<keyword evidence="4" id="KW-0285">Flavoprotein</keyword>
<keyword evidence="12" id="KW-1185">Reference proteome</keyword>
<evidence type="ECO:0000256" key="9">
    <source>
        <dbReference type="ARBA" id="ARBA00031306"/>
    </source>
</evidence>
<evidence type="ECO:0000256" key="4">
    <source>
        <dbReference type="ARBA" id="ARBA00022630"/>
    </source>
</evidence>
<comment type="catalytic activity">
    <reaction evidence="10">
        <text>L-threonyl-[protein] + FAD = FMN-L-threonyl-[protein] + AMP + H(+)</text>
        <dbReference type="Rhea" id="RHEA:36847"/>
        <dbReference type="Rhea" id="RHEA-COMP:11060"/>
        <dbReference type="Rhea" id="RHEA-COMP:11061"/>
        <dbReference type="ChEBI" id="CHEBI:15378"/>
        <dbReference type="ChEBI" id="CHEBI:30013"/>
        <dbReference type="ChEBI" id="CHEBI:57692"/>
        <dbReference type="ChEBI" id="CHEBI:74257"/>
        <dbReference type="ChEBI" id="CHEBI:456215"/>
        <dbReference type="EC" id="2.7.1.180"/>
    </reaction>
</comment>
<name>A0A7D5I3A4_9EURY</name>
<gene>
    <name evidence="11" type="ORF">HWN40_02470</name>
</gene>
<dbReference type="PANTHER" id="PTHR30040">
    <property type="entry name" value="THIAMINE BIOSYNTHESIS LIPOPROTEIN APBE"/>
    <property type="match status" value="1"/>
</dbReference>
<dbReference type="GO" id="GO:0046872">
    <property type="term" value="F:metal ion binding"/>
    <property type="evidence" value="ECO:0007669"/>
    <property type="project" value="UniProtKB-KW"/>
</dbReference>
<keyword evidence="6" id="KW-0479">Metal-binding</keyword>
<proteinExistence type="predicted"/>
<dbReference type="InterPro" id="IPR003374">
    <property type="entry name" value="ApbE-like_sf"/>
</dbReference>
<evidence type="ECO:0000313" key="11">
    <source>
        <dbReference type="EMBL" id="QLC49208.1"/>
    </source>
</evidence>
<comment type="cofactor">
    <cofactor evidence="1">
        <name>Mg(2+)</name>
        <dbReference type="ChEBI" id="CHEBI:18420"/>
    </cofactor>
</comment>
<sequence>MMYKTVAIVLIAIFTGLLMINYAPGIAEDEAEAGQIYSTTRSLMDTTVTVSVLSSDETAAQASIEKAFERIEYVDRLMNNYDNNSELSTLNEQGYLNNSNPDILYVVNRSDHYSESSQGAFDISILPILELWKSKYSPGGTYQDPTPEEINQTLELVNYSAISVEGSNITLENEGMMITLGGVAKGYAVDLAIESLLEDGIESGFVNAGGDGRYIGHKPDGTPWKVGLQNPDRAGEAVVVMNMEDMAVATSGNYERYFNDAARVSHISDPRTGYPSQDLISATVIAETAMDSDAFATAVFVMGEEDGLEMIEDLDNVECLIITSDKRLVRSSGFAEYESTT</sequence>
<evidence type="ECO:0000256" key="7">
    <source>
        <dbReference type="ARBA" id="ARBA00022827"/>
    </source>
</evidence>
<dbReference type="RefSeq" id="WP_176964271.1">
    <property type="nucleotide sequence ID" value="NZ_CP058215.1"/>
</dbReference>
<dbReference type="PIRSF" id="PIRSF006268">
    <property type="entry name" value="ApbE"/>
    <property type="match status" value="1"/>
</dbReference>
<evidence type="ECO:0000256" key="2">
    <source>
        <dbReference type="ARBA" id="ARBA00011955"/>
    </source>
</evidence>
<evidence type="ECO:0000256" key="1">
    <source>
        <dbReference type="ARBA" id="ARBA00001946"/>
    </source>
</evidence>
<evidence type="ECO:0000256" key="3">
    <source>
        <dbReference type="ARBA" id="ARBA00016337"/>
    </source>
</evidence>
<dbReference type="SUPFAM" id="SSF143631">
    <property type="entry name" value="ApbE-like"/>
    <property type="match status" value="1"/>
</dbReference>
<dbReference type="GeneID" id="55820503"/>
<keyword evidence="8" id="KW-0460">Magnesium</keyword>
<dbReference type="OrthoDB" id="176613at2157"/>
<dbReference type="Proteomes" id="UP000509594">
    <property type="component" value="Chromosome"/>
</dbReference>
<evidence type="ECO:0000256" key="10">
    <source>
        <dbReference type="ARBA" id="ARBA00048540"/>
    </source>
</evidence>
<dbReference type="AlphaFoldDB" id="A0A7D5I3A4"/>
<dbReference type="Gene3D" id="3.10.520.10">
    <property type="entry name" value="ApbE-like domains"/>
    <property type="match status" value="1"/>
</dbReference>
<accession>A0A7D5I3A4</accession>
<keyword evidence="5 11" id="KW-0808">Transferase</keyword>
<protein>
    <recommendedName>
        <fullName evidence="3">FAD:protein FMN transferase</fullName>
        <ecNumber evidence="2">2.7.1.180</ecNumber>
    </recommendedName>
    <alternativeName>
        <fullName evidence="9">Flavin transferase</fullName>
    </alternativeName>
</protein>
<dbReference type="EMBL" id="CP058215">
    <property type="protein sequence ID" value="QLC49208.1"/>
    <property type="molecule type" value="Genomic_DNA"/>
</dbReference>
<dbReference type="PANTHER" id="PTHR30040:SF2">
    <property type="entry name" value="FAD:PROTEIN FMN TRANSFERASE"/>
    <property type="match status" value="1"/>
</dbReference>
<evidence type="ECO:0000256" key="5">
    <source>
        <dbReference type="ARBA" id="ARBA00022679"/>
    </source>
</evidence>
<dbReference type="EC" id="2.7.1.180" evidence="2"/>
<evidence type="ECO:0000256" key="6">
    <source>
        <dbReference type="ARBA" id="ARBA00022723"/>
    </source>
</evidence>
<reference evidence="11 12" key="1">
    <citation type="submission" date="2020-06" db="EMBL/GenBank/DDBJ databases">
        <title>Methanolobus halotolerans sp. nov., isolated from a saline lake Tus in Siberia.</title>
        <authorList>
            <person name="Shen Y."/>
            <person name="Chen S.-C."/>
            <person name="Lai M.-C."/>
            <person name="Huang H.-H."/>
            <person name="Chiu H.-H."/>
            <person name="Tang S.-L."/>
            <person name="Rogozin D.Y."/>
            <person name="Degermendzhy A.G."/>
        </authorList>
    </citation>
    <scope>NUCLEOTIDE SEQUENCE [LARGE SCALE GENOMIC DNA]</scope>
    <source>
        <strain evidence="11 12">DSM 21339</strain>
    </source>
</reference>
<evidence type="ECO:0000256" key="8">
    <source>
        <dbReference type="ARBA" id="ARBA00022842"/>
    </source>
</evidence>
<dbReference type="Pfam" id="PF02424">
    <property type="entry name" value="ApbE"/>
    <property type="match status" value="1"/>
</dbReference>
<organism evidence="11 12">
    <name type="scientific">Methanolobus zinderi</name>
    <dbReference type="NCBI Taxonomy" id="536044"/>
    <lineage>
        <taxon>Archaea</taxon>
        <taxon>Methanobacteriati</taxon>
        <taxon>Methanobacteriota</taxon>
        <taxon>Stenosarchaea group</taxon>
        <taxon>Methanomicrobia</taxon>
        <taxon>Methanosarcinales</taxon>
        <taxon>Methanosarcinaceae</taxon>
        <taxon>Methanolobus</taxon>
    </lineage>
</organism>
<keyword evidence="7" id="KW-0274">FAD</keyword>
<dbReference type="InterPro" id="IPR024932">
    <property type="entry name" value="ApbE"/>
</dbReference>
<evidence type="ECO:0000313" key="12">
    <source>
        <dbReference type="Proteomes" id="UP000509594"/>
    </source>
</evidence>
<dbReference type="KEGG" id="mzi:HWN40_02470"/>